<gene>
    <name evidence="6" type="primary">recX</name>
    <name evidence="10" type="ORF">C5L31_001459</name>
</gene>
<dbReference type="Gene3D" id="1.10.10.10">
    <property type="entry name" value="Winged helix-like DNA-binding domain superfamily/Winged helix DNA-binding domain"/>
    <property type="match status" value="4"/>
</dbReference>
<comment type="function">
    <text evidence="1 6">Modulates RecA activity.</text>
</comment>
<dbReference type="RefSeq" id="WP_010619671.1">
    <property type="nucleotide sequence ID" value="NZ_PUFO01000044.1"/>
</dbReference>
<dbReference type="HAMAP" id="MF_01114">
    <property type="entry name" value="RecX"/>
    <property type="match status" value="1"/>
</dbReference>
<dbReference type="NCBIfam" id="NF010733">
    <property type="entry name" value="PRK14135.1"/>
    <property type="match status" value="1"/>
</dbReference>
<dbReference type="InterPro" id="IPR036388">
    <property type="entry name" value="WH-like_DNA-bd_sf"/>
</dbReference>
<comment type="subcellular location">
    <subcellularLocation>
        <location evidence="2 6">Cytoplasm</location>
    </subcellularLocation>
</comment>
<keyword evidence="11" id="KW-1185">Reference proteome</keyword>
<accession>A0A4R5NPY4</accession>
<evidence type="ECO:0000256" key="2">
    <source>
        <dbReference type="ARBA" id="ARBA00004496"/>
    </source>
</evidence>
<dbReference type="PANTHER" id="PTHR33602">
    <property type="entry name" value="REGULATORY PROTEIN RECX FAMILY PROTEIN"/>
    <property type="match status" value="1"/>
</dbReference>
<dbReference type="Proteomes" id="UP000294854">
    <property type="component" value="Unassembled WGS sequence"/>
</dbReference>
<dbReference type="AlphaFoldDB" id="A0A4R5NPY4"/>
<dbReference type="GO" id="GO:0006282">
    <property type="term" value="P:regulation of DNA repair"/>
    <property type="evidence" value="ECO:0007669"/>
    <property type="project" value="UniProtKB-UniRule"/>
</dbReference>
<dbReference type="PANTHER" id="PTHR33602:SF1">
    <property type="entry name" value="REGULATORY PROTEIN RECX FAMILY PROTEIN"/>
    <property type="match status" value="1"/>
</dbReference>
<reference evidence="10 11" key="1">
    <citation type="journal article" date="2019" name="Appl. Microbiol. Biotechnol.">
        <title>Uncovering carbohydrate metabolism through a genotype-phenotype association study of 56 lactic acid bacteria genomes.</title>
        <authorList>
            <person name="Buron-Moles G."/>
            <person name="Chailyan A."/>
            <person name="Dolejs I."/>
            <person name="Forster J."/>
            <person name="Miks M.H."/>
        </authorList>
    </citation>
    <scope>NUCLEOTIDE SEQUENCE [LARGE SCALE GENOMIC DNA]</scope>
    <source>
        <strain evidence="10 11">ATCC 49373</strain>
    </source>
</reference>
<evidence type="ECO:0000256" key="3">
    <source>
        <dbReference type="ARBA" id="ARBA00009695"/>
    </source>
</evidence>
<dbReference type="Pfam" id="PF02631">
    <property type="entry name" value="RecX_HTH2"/>
    <property type="match status" value="1"/>
</dbReference>
<feature type="domain" description="RecX first three-helical" evidence="9">
    <location>
        <begin position="62"/>
        <end position="101"/>
    </location>
</feature>
<dbReference type="InterPro" id="IPR003783">
    <property type="entry name" value="Regulatory_RecX"/>
</dbReference>
<name>A0A4R5NPY4_9LACO</name>
<dbReference type="Pfam" id="PF21982">
    <property type="entry name" value="RecX_HTH1"/>
    <property type="match status" value="1"/>
</dbReference>
<dbReference type="STRING" id="1122149.FD44_GL000101"/>
<proteinExistence type="inferred from homology"/>
<evidence type="ECO:0000313" key="11">
    <source>
        <dbReference type="Proteomes" id="UP000294854"/>
    </source>
</evidence>
<protein>
    <recommendedName>
        <fullName evidence="4 6">Regulatory protein RecX</fullName>
    </recommendedName>
</protein>
<comment type="caution">
    <text evidence="10">The sequence shown here is derived from an EMBL/GenBank/DDBJ whole genome shotgun (WGS) entry which is preliminary data.</text>
</comment>
<dbReference type="EMBL" id="PUFO01000044">
    <property type="protein sequence ID" value="TDG78273.1"/>
    <property type="molecule type" value="Genomic_DNA"/>
</dbReference>
<evidence type="ECO:0000259" key="8">
    <source>
        <dbReference type="Pfam" id="PF21981"/>
    </source>
</evidence>
<evidence type="ECO:0000259" key="9">
    <source>
        <dbReference type="Pfam" id="PF21982"/>
    </source>
</evidence>
<comment type="similarity">
    <text evidence="3 6">Belongs to the RecX family.</text>
</comment>
<dbReference type="InterPro" id="IPR053926">
    <property type="entry name" value="RecX_HTH_1st"/>
</dbReference>
<dbReference type="InterPro" id="IPR053925">
    <property type="entry name" value="RecX_HTH_3rd"/>
</dbReference>
<evidence type="ECO:0000256" key="1">
    <source>
        <dbReference type="ARBA" id="ARBA00003529"/>
    </source>
</evidence>
<feature type="domain" description="RecX second three-helical" evidence="7">
    <location>
        <begin position="108"/>
        <end position="149"/>
    </location>
</feature>
<evidence type="ECO:0000256" key="5">
    <source>
        <dbReference type="ARBA" id="ARBA00022490"/>
    </source>
</evidence>
<feature type="domain" description="RecX third three-helical" evidence="8">
    <location>
        <begin position="213"/>
        <end position="256"/>
    </location>
</feature>
<keyword evidence="5 6" id="KW-0963">Cytoplasm</keyword>
<dbReference type="Pfam" id="PF21981">
    <property type="entry name" value="RecX_HTH3"/>
    <property type="match status" value="1"/>
</dbReference>
<dbReference type="InterPro" id="IPR053924">
    <property type="entry name" value="RecX_HTH_2nd"/>
</dbReference>
<evidence type="ECO:0000259" key="7">
    <source>
        <dbReference type="Pfam" id="PF02631"/>
    </source>
</evidence>
<organism evidence="10 11">
    <name type="scientific">Secundilactobacillus malefermentans</name>
    <dbReference type="NCBI Taxonomy" id="176292"/>
    <lineage>
        <taxon>Bacteria</taxon>
        <taxon>Bacillati</taxon>
        <taxon>Bacillota</taxon>
        <taxon>Bacilli</taxon>
        <taxon>Lactobacillales</taxon>
        <taxon>Lactobacillaceae</taxon>
        <taxon>Secundilactobacillus</taxon>
    </lineage>
</organism>
<evidence type="ECO:0000256" key="6">
    <source>
        <dbReference type="HAMAP-Rule" id="MF_01114"/>
    </source>
</evidence>
<dbReference type="OrthoDB" id="5421057at2"/>
<evidence type="ECO:0000313" key="10">
    <source>
        <dbReference type="EMBL" id="TDG78273.1"/>
    </source>
</evidence>
<sequence>MSKVISKIETQKRKGRYNVYVNDKYAFPISESVMIKFRVFKGMELTDDLIAELTKADEVSKAYNRALDYIASQLRSEKEVSDKLLGIDISPEVIEQVLKKLREQNFVDDTNYAESYVHTQVRLETKGPRTITTHLRQKGIGEIDIEKGLQDYPEKVQVENGLKLGQKLAKRYEKNPLSMMNQKIRQGLMSNGFGGDVVTQIMSELEVKPDMDKQAELLQKQGEKSWHHFRGEREGTRIMKTKQALFRKGFTMEDINGLIEKLISSGD</sequence>
<evidence type="ECO:0000256" key="4">
    <source>
        <dbReference type="ARBA" id="ARBA00018111"/>
    </source>
</evidence>
<dbReference type="GO" id="GO:0005737">
    <property type="term" value="C:cytoplasm"/>
    <property type="evidence" value="ECO:0007669"/>
    <property type="project" value="UniProtKB-SubCell"/>
</dbReference>